<dbReference type="Pfam" id="PF05055">
    <property type="entry name" value="DUF677"/>
    <property type="match status" value="1"/>
</dbReference>
<evidence type="ECO:0000313" key="7">
    <source>
        <dbReference type="EMBL" id="KAH7373096.1"/>
    </source>
</evidence>
<accession>A0A8T2SXH1</accession>
<dbReference type="OrthoDB" id="679959at2759"/>
<dbReference type="EMBL" id="CM035422">
    <property type="protein sequence ID" value="KAH7373096.1"/>
    <property type="molecule type" value="Genomic_DNA"/>
</dbReference>
<evidence type="ECO:0000256" key="2">
    <source>
        <dbReference type="ARBA" id="ARBA00009074"/>
    </source>
</evidence>
<dbReference type="PANTHER" id="PTHR31113">
    <property type="entry name" value="UPF0496 PROTEIN 3-RELATED"/>
    <property type="match status" value="1"/>
</dbReference>
<evidence type="ECO:0000256" key="4">
    <source>
        <dbReference type="ARBA" id="ARBA00022989"/>
    </source>
</evidence>
<dbReference type="GO" id="GO:0016020">
    <property type="term" value="C:membrane"/>
    <property type="evidence" value="ECO:0007669"/>
    <property type="project" value="UniProtKB-SubCell"/>
</dbReference>
<keyword evidence="4 6" id="KW-1133">Transmembrane helix</keyword>
<feature type="transmembrane region" description="Helical" evidence="6">
    <location>
        <begin position="221"/>
        <end position="246"/>
    </location>
</feature>
<reference evidence="7" key="1">
    <citation type="submission" date="2021-08" db="EMBL/GenBank/DDBJ databases">
        <title>WGS assembly of Ceratopteris richardii.</title>
        <authorList>
            <person name="Marchant D.B."/>
            <person name="Chen G."/>
            <person name="Jenkins J."/>
            <person name="Shu S."/>
            <person name="Leebens-Mack J."/>
            <person name="Grimwood J."/>
            <person name="Schmutz J."/>
            <person name="Soltis P."/>
            <person name="Soltis D."/>
            <person name="Chen Z.-H."/>
        </authorList>
    </citation>
    <scope>NUCLEOTIDE SEQUENCE</scope>
    <source>
        <strain evidence="7">Whitten #5841</strain>
        <tissue evidence="7">Leaf</tissue>
    </source>
</reference>
<keyword evidence="5 6" id="KW-0472">Membrane</keyword>
<comment type="caution">
    <text evidence="7">The sequence shown here is derived from an EMBL/GenBank/DDBJ whole genome shotgun (WGS) entry which is preliminary data.</text>
</comment>
<keyword evidence="8" id="KW-1185">Reference proteome</keyword>
<sequence length="387" mass="43074">MGTGWSRRVDKIIGNFKSTDGSSSENANERSLDNLPFSSYENACDNDADVQKFNTKLRQRTVQVLDSVSKGAEEERFSFDALKEATEGLVDVDYYVLEVIMEFNEDIWKNKELYMLVKEFFANSLATLEFCAATESCINRAKEDLTLLTSALKLLPKDGEPSEIQSKSIMNVLTHIRAAESPFGENFFTKLEHILNVHRGMLSKLTVEKRKLDKKLKHIKMWAKVSAILLGAAAVAVVICGIIAAFMTAPVIAGAFAAAAAVPTGSVNAWLKSMWNKYRDDYHDQLKLLQEASKGTIIATADMENIKRLATSLEIKLKDVLSGAVLLEGSGDVGTLRFVVEDIMAKSSKFEDDLNKLQKYVDDVGQRIRGSRNVVLDKINKLSRNEE</sequence>
<dbReference type="OMA" id="YESVYEQ"/>
<evidence type="ECO:0000256" key="1">
    <source>
        <dbReference type="ARBA" id="ARBA00004370"/>
    </source>
</evidence>
<proteinExistence type="inferred from homology"/>
<organism evidence="7 8">
    <name type="scientific">Ceratopteris richardii</name>
    <name type="common">Triangle waterfern</name>
    <dbReference type="NCBI Taxonomy" id="49495"/>
    <lineage>
        <taxon>Eukaryota</taxon>
        <taxon>Viridiplantae</taxon>
        <taxon>Streptophyta</taxon>
        <taxon>Embryophyta</taxon>
        <taxon>Tracheophyta</taxon>
        <taxon>Polypodiopsida</taxon>
        <taxon>Polypodiidae</taxon>
        <taxon>Polypodiales</taxon>
        <taxon>Pteridineae</taxon>
        <taxon>Pteridaceae</taxon>
        <taxon>Parkerioideae</taxon>
        <taxon>Ceratopteris</taxon>
    </lineage>
</organism>
<dbReference type="InterPro" id="IPR007749">
    <property type="entry name" value="DUF677"/>
</dbReference>
<name>A0A8T2SXH1_CERRI</name>
<evidence type="ECO:0000256" key="5">
    <source>
        <dbReference type="ARBA" id="ARBA00023136"/>
    </source>
</evidence>
<dbReference type="Proteomes" id="UP000825935">
    <property type="component" value="Chromosome 17"/>
</dbReference>
<feature type="transmembrane region" description="Helical" evidence="6">
    <location>
        <begin position="252"/>
        <end position="271"/>
    </location>
</feature>
<protein>
    <submittedName>
        <fullName evidence="7">Uncharacterized protein</fullName>
    </submittedName>
</protein>
<dbReference type="AlphaFoldDB" id="A0A8T2SXH1"/>
<comment type="subcellular location">
    <subcellularLocation>
        <location evidence="1">Membrane</location>
    </subcellularLocation>
</comment>
<keyword evidence="3 6" id="KW-0812">Transmembrane</keyword>
<evidence type="ECO:0000256" key="3">
    <source>
        <dbReference type="ARBA" id="ARBA00022692"/>
    </source>
</evidence>
<dbReference type="PANTHER" id="PTHR31113:SF3">
    <property type="entry name" value="UPF0496 PROTEIN 1"/>
    <property type="match status" value="1"/>
</dbReference>
<evidence type="ECO:0000313" key="8">
    <source>
        <dbReference type="Proteomes" id="UP000825935"/>
    </source>
</evidence>
<comment type="similarity">
    <text evidence="2">Belongs to the UPF0496 family.</text>
</comment>
<evidence type="ECO:0000256" key="6">
    <source>
        <dbReference type="SAM" id="Phobius"/>
    </source>
</evidence>
<gene>
    <name evidence="7" type="ORF">KP509_17G036900</name>
</gene>